<proteinExistence type="predicted"/>
<organism evidence="3 4">
    <name type="scientific">Methanolobus profundi</name>
    <dbReference type="NCBI Taxonomy" id="487685"/>
    <lineage>
        <taxon>Archaea</taxon>
        <taxon>Methanobacteriati</taxon>
        <taxon>Methanobacteriota</taxon>
        <taxon>Stenosarchaea group</taxon>
        <taxon>Methanomicrobia</taxon>
        <taxon>Methanosarcinales</taxon>
        <taxon>Methanosarcinaceae</taxon>
        <taxon>Methanolobus</taxon>
    </lineage>
</organism>
<name>A0A1I4R8K2_9EURY</name>
<evidence type="ECO:0000256" key="1">
    <source>
        <dbReference type="SAM" id="Phobius"/>
    </source>
</evidence>
<dbReference type="PANTHER" id="PTHR37938">
    <property type="entry name" value="BLL0215 PROTEIN"/>
    <property type="match status" value="1"/>
</dbReference>
<dbReference type="Pfam" id="PF03703">
    <property type="entry name" value="bPH_2"/>
    <property type="match status" value="1"/>
</dbReference>
<dbReference type="AlphaFoldDB" id="A0A1I4R8K2"/>
<protein>
    <submittedName>
        <fullName evidence="3">PH domain-containing protein</fullName>
    </submittedName>
</protein>
<keyword evidence="1" id="KW-0472">Membrane</keyword>
<keyword evidence="1" id="KW-1133">Transmembrane helix</keyword>
<keyword evidence="4" id="KW-1185">Reference proteome</keyword>
<dbReference type="RefSeq" id="WP_091935290.1">
    <property type="nucleotide sequence ID" value="NZ_FOUJ01000002.1"/>
</dbReference>
<evidence type="ECO:0000313" key="3">
    <source>
        <dbReference type="EMBL" id="SFM48549.1"/>
    </source>
</evidence>
<evidence type="ECO:0000259" key="2">
    <source>
        <dbReference type="Pfam" id="PF03703"/>
    </source>
</evidence>
<sequence length="147" mass="17019">MRYIKDNLKPGEWVVFETEMHWAVIIYAIILGIPLYYVHWALYFVPSLYLLPLYGSTEVSVTNQRIVMKHGFLTTNIDEIFLDKINNITLKQGLPGIMLGYGSVHVHTASMFGKKYFLFMKDPAKLKDVVSEQAANCRQKETSKWQI</sequence>
<accession>A0A1I4R8K2</accession>
<dbReference type="PANTHER" id="PTHR37938:SF1">
    <property type="entry name" value="BLL0215 PROTEIN"/>
    <property type="match status" value="1"/>
</dbReference>
<reference evidence="4" key="1">
    <citation type="submission" date="2016-10" db="EMBL/GenBank/DDBJ databases">
        <authorList>
            <person name="Varghese N."/>
            <person name="Submissions S."/>
        </authorList>
    </citation>
    <scope>NUCLEOTIDE SEQUENCE [LARGE SCALE GENOMIC DNA]</scope>
    <source>
        <strain evidence="4">Mob M</strain>
    </source>
</reference>
<dbReference type="Proteomes" id="UP000198535">
    <property type="component" value="Unassembled WGS sequence"/>
</dbReference>
<keyword evidence="1" id="KW-0812">Transmembrane</keyword>
<evidence type="ECO:0000313" key="4">
    <source>
        <dbReference type="Proteomes" id="UP000198535"/>
    </source>
</evidence>
<dbReference type="STRING" id="487685.SAMN04488696_1427"/>
<dbReference type="EMBL" id="FOUJ01000002">
    <property type="protein sequence ID" value="SFM48549.1"/>
    <property type="molecule type" value="Genomic_DNA"/>
</dbReference>
<dbReference type="InterPro" id="IPR005182">
    <property type="entry name" value="YdbS-like_PH"/>
</dbReference>
<feature type="transmembrane region" description="Helical" evidence="1">
    <location>
        <begin position="20"/>
        <end position="45"/>
    </location>
</feature>
<gene>
    <name evidence="3" type="ORF">SAMN04488696_1427</name>
</gene>
<feature type="domain" description="YdbS-like PH" evidence="2">
    <location>
        <begin position="57"/>
        <end position="128"/>
    </location>
</feature>